<sequence length="245" mass="27562">MGAHGSVDETLLPFRGRVHFLAYMPKKSAKYDIKLLCLTDAHNLYLYNIYIHIYICTGKGSDGATLTPADRKILIPSQAVVRLKKCLYKTNRNITCDNWSCSLEIAQGLLKHGVTLVTTMKANKPQISPEFLPNKTRAVGSSLYGFTKELTLLSHVPIKIKAVILLSSMHHSELNDTSTGKPEIISFYNATKSGVGTLDMKCSNYSTNRKTRWPLAIFYYILAMCVFNAYVLYNMFSKAEKLARY</sequence>
<name>A0ABQ9I7B9_9NEOP</name>
<evidence type="ECO:0000256" key="1">
    <source>
        <dbReference type="SAM" id="Phobius"/>
    </source>
</evidence>
<keyword evidence="1" id="KW-0812">Transmembrane</keyword>
<keyword evidence="1" id="KW-0472">Membrane</keyword>
<reference evidence="3 4" key="1">
    <citation type="submission" date="2023-02" db="EMBL/GenBank/DDBJ databases">
        <title>LHISI_Scaffold_Assembly.</title>
        <authorList>
            <person name="Stuart O.P."/>
            <person name="Cleave R."/>
            <person name="Magrath M.J.L."/>
            <person name="Mikheyev A.S."/>
        </authorList>
    </citation>
    <scope>NUCLEOTIDE SEQUENCE [LARGE SCALE GENOMIC DNA]</scope>
    <source>
        <strain evidence="3">Daus_M_001</strain>
        <tissue evidence="3">Leg muscle</tissue>
    </source>
</reference>
<dbReference type="Proteomes" id="UP001159363">
    <property type="component" value="Chromosome 2"/>
</dbReference>
<dbReference type="Pfam" id="PF13843">
    <property type="entry name" value="DDE_Tnp_1_7"/>
    <property type="match status" value="1"/>
</dbReference>
<dbReference type="PANTHER" id="PTHR46599">
    <property type="entry name" value="PIGGYBAC TRANSPOSABLE ELEMENT-DERIVED PROTEIN 4"/>
    <property type="match status" value="1"/>
</dbReference>
<evidence type="ECO:0000313" key="4">
    <source>
        <dbReference type="Proteomes" id="UP001159363"/>
    </source>
</evidence>
<protein>
    <recommendedName>
        <fullName evidence="2">PiggyBac transposable element-derived protein domain-containing protein</fullName>
    </recommendedName>
</protein>
<proteinExistence type="predicted"/>
<dbReference type="EMBL" id="JARBHB010000002">
    <property type="protein sequence ID" value="KAJ8892547.1"/>
    <property type="molecule type" value="Genomic_DNA"/>
</dbReference>
<evidence type="ECO:0000313" key="3">
    <source>
        <dbReference type="EMBL" id="KAJ8892547.1"/>
    </source>
</evidence>
<gene>
    <name evidence="3" type="ORF">PR048_005128</name>
</gene>
<feature type="domain" description="PiggyBac transposable element-derived protein" evidence="2">
    <location>
        <begin position="6"/>
        <end position="230"/>
    </location>
</feature>
<keyword evidence="1" id="KW-1133">Transmembrane helix</keyword>
<feature type="transmembrane region" description="Helical" evidence="1">
    <location>
        <begin position="217"/>
        <end position="236"/>
    </location>
</feature>
<dbReference type="InterPro" id="IPR029526">
    <property type="entry name" value="PGBD"/>
</dbReference>
<accession>A0ABQ9I7B9</accession>
<evidence type="ECO:0000259" key="2">
    <source>
        <dbReference type="Pfam" id="PF13843"/>
    </source>
</evidence>
<keyword evidence="4" id="KW-1185">Reference proteome</keyword>
<organism evidence="3 4">
    <name type="scientific">Dryococelus australis</name>
    <dbReference type="NCBI Taxonomy" id="614101"/>
    <lineage>
        <taxon>Eukaryota</taxon>
        <taxon>Metazoa</taxon>
        <taxon>Ecdysozoa</taxon>
        <taxon>Arthropoda</taxon>
        <taxon>Hexapoda</taxon>
        <taxon>Insecta</taxon>
        <taxon>Pterygota</taxon>
        <taxon>Neoptera</taxon>
        <taxon>Polyneoptera</taxon>
        <taxon>Phasmatodea</taxon>
        <taxon>Verophasmatodea</taxon>
        <taxon>Anareolatae</taxon>
        <taxon>Phasmatidae</taxon>
        <taxon>Eurycanthinae</taxon>
        <taxon>Dryococelus</taxon>
    </lineage>
</organism>
<dbReference type="PANTHER" id="PTHR46599:SF6">
    <property type="entry name" value="DUAL SPECIFICITY PHOSPHATASE 26"/>
    <property type="match status" value="1"/>
</dbReference>
<comment type="caution">
    <text evidence="3">The sequence shown here is derived from an EMBL/GenBank/DDBJ whole genome shotgun (WGS) entry which is preliminary data.</text>
</comment>